<organism evidence="1 2">
    <name type="scientific">Leeuwenhoekiella parthenopeia</name>
    <dbReference type="NCBI Taxonomy" id="2890320"/>
    <lineage>
        <taxon>Bacteria</taxon>
        <taxon>Pseudomonadati</taxon>
        <taxon>Bacteroidota</taxon>
        <taxon>Flavobacteriia</taxon>
        <taxon>Flavobacteriales</taxon>
        <taxon>Flavobacteriaceae</taxon>
        <taxon>Leeuwenhoekiella</taxon>
    </lineage>
</organism>
<evidence type="ECO:0000313" key="1">
    <source>
        <dbReference type="EMBL" id="MCC4211381.1"/>
    </source>
</evidence>
<keyword evidence="2" id="KW-1185">Reference proteome</keyword>
<accession>A0ABS8GQF9</accession>
<dbReference type="EMBL" id="JAJGMW010000002">
    <property type="protein sequence ID" value="MCC4211381.1"/>
    <property type="molecule type" value="Genomic_DNA"/>
</dbReference>
<reference evidence="1 2" key="1">
    <citation type="submission" date="2021-11" db="EMBL/GenBank/DDBJ databases">
        <title>Seasonal and diel survey of microbial diversity of the Tyrrhenian coast.</title>
        <authorList>
            <person name="Gattoni G."/>
            <person name="Corral P."/>
        </authorList>
    </citation>
    <scope>NUCLEOTIDE SEQUENCE [LARGE SCALE GENOMIC DNA]</scope>
    <source>
        <strain evidence="1 2">Mr9</strain>
    </source>
</reference>
<dbReference type="Proteomes" id="UP001197770">
    <property type="component" value="Unassembled WGS sequence"/>
</dbReference>
<protein>
    <submittedName>
        <fullName evidence="1">Uncharacterized protein</fullName>
    </submittedName>
</protein>
<gene>
    <name evidence="1" type="ORF">LLW17_01505</name>
</gene>
<sequence length="129" mass="15271">MKTTSNKPELRFDIENMISAYLVRDRWQNEVEYNPNMMSEIETMTEQESNLQIKQFLSEVERVFTERYEIKTTFNDEALPTDVKILTRETLDLEQLGLLDSICEGYQLKCTFNGTDRGRLSINLKQFEQ</sequence>
<proteinExistence type="predicted"/>
<dbReference type="RefSeq" id="WP_228228502.1">
    <property type="nucleotide sequence ID" value="NZ_JAJGMW010000002.1"/>
</dbReference>
<evidence type="ECO:0000313" key="2">
    <source>
        <dbReference type="Proteomes" id="UP001197770"/>
    </source>
</evidence>
<name>A0ABS8GQF9_9FLAO</name>
<comment type="caution">
    <text evidence="1">The sequence shown here is derived from an EMBL/GenBank/DDBJ whole genome shotgun (WGS) entry which is preliminary data.</text>
</comment>